<name>A0A8J8SXH0_HALGN</name>
<comment type="caution">
    <text evidence="2">The sequence shown here is derived from an EMBL/GenBank/DDBJ whole genome shotgun (WGS) entry which is preliminary data.</text>
</comment>
<protein>
    <submittedName>
        <fullName evidence="2">Uncharacterized protein</fullName>
    </submittedName>
</protein>
<dbReference type="Proteomes" id="UP000785679">
    <property type="component" value="Unassembled WGS sequence"/>
</dbReference>
<keyword evidence="3" id="KW-1185">Reference proteome</keyword>
<evidence type="ECO:0000313" key="3">
    <source>
        <dbReference type="Proteomes" id="UP000785679"/>
    </source>
</evidence>
<dbReference type="EMBL" id="RRYP01017883">
    <property type="protein sequence ID" value="TNV73893.1"/>
    <property type="molecule type" value="Genomic_DNA"/>
</dbReference>
<evidence type="ECO:0000256" key="1">
    <source>
        <dbReference type="SAM" id="MobiDB-lite"/>
    </source>
</evidence>
<dbReference type="AlphaFoldDB" id="A0A8J8SXH0"/>
<feature type="region of interest" description="Disordered" evidence="1">
    <location>
        <begin position="109"/>
        <end position="135"/>
    </location>
</feature>
<gene>
    <name evidence="2" type="ORF">FGO68_gene6458</name>
</gene>
<reference evidence="2" key="1">
    <citation type="submission" date="2019-06" db="EMBL/GenBank/DDBJ databases">
        <authorList>
            <person name="Zheng W."/>
        </authorList>
    </citation>
    <scope>NUCLEOTIDE SEQUENCE</scope>
    <source>
        <strain evidence="2">QDHG01</strain>
    </source>
</reference>
<feature type="compositionally biased region" description="Polar residues" evidence="1">
    <location>
        <begin position="126"/>
        <end position="135"/>
    </location>
</feature>
<organism evidence="2 3">
    <name type="scientific">Halteria grandinella</name>
    <dbReference type="NCBI Taxonomy" id="5974"/>
    <lineage>
        <taxon>Eukaryota</taxon>
        <taxon>Sar</taxon>
        <taxon>Alveolata</taxon>
        <taxon>Ciliophora</taxon>
        <taxon>Intramacronucleata</taxon>
        <taxon>Spirotrichea</taxon>
        <taxon>Stichotrichia</taxon>
        <taxon>Sporadotrichida</taxon>
        <taxon>Halteriidae</taxon>
        <taxon>Halteria</taxon>
    </lineage>
</organism>
<proteinExistence type="predicted"/>
<accession>A0A8J8SXH0</accession>
<sequence length="135" mass="14569">MKQKMGKYETIIKFLREEFIKVESKIKESQNGSMIINQSPQVINNRASVIIGENGAITREGKVVKAIRGGGAKKIIGGGASSITQAQALLNGMLPENLGMSMTMTQSSQSFGGVQQLRERPKEPLNMSSITSGNI</sequence>
<evidence type="ECO:0000313" key="2">
    <source>
        <dbReference type="EMBL" id="TNV73893.1"/>
    </source>
</evidence>